<dbReference type="EC" id="2.7.11.1" evidence="1"/>
<evidence type="ECO:0000313" key="10">
    <source>
        <dbReference type="EMBL" id="KAJ2689401.1"/>
    </source>
</evidence>
<gene>
    <name evidence="10" type="primary">ATG1</name>
    <name evidence="10" type="ORF">IWW39_001531</name>
</gene>
<evidence type="ECO:0000256" key="2">
    <source>
        <dbReference type="ARBA" id="ARBA00022679"/>
    </source>
</evidence>
<dbReference type="PANTHER" id="PTHR24348">
    <property type="entry name" value="SERINE/THREONINE-PROTEIN KINASE UNC-51-RELATED"/>
    <property type="match status" value="1"/>
</dbReference>
<dbReference type="GO" id="GO:0005524">
    <property type="term" value="F:ATP binding"/>
    <property type="evidence" value="ECO:0007669"/>
    <property type="project" value="UniProtKB-UniRule"/>
</dbReference>
<dbReference type="FunFam" id="3.30.200.20:FF:000042">
    <property type="entry name" value="Aurora kinase A"/>
    <property type="match status" value="1"/>
</dbReference>
<dbReference type="SMART" id="SM00220">
    <property type="entry name" value="S_TKc"/>
    <property type="match status" value="1"/>
</dbReference>
<dbReference type="GO" id="GO:0042594">
    <property type="term" value="P:response to starvation"/>
    <property type="evidence" value="ECO:0007669"/>
    <property type="project" value="TreeGrafter"/>
</dbReference>
<sequence>MADNDRSTSTTAPRPRATVVIGDYELGAQIGRGSFATVYRGMNKRTNSLVAIKSVVRSSLTRRLLENLETEINILRTVKHESIVELIDCLKSRNHIHLVMEYCSLGDLAGYMRKRKEHSALRNEYGGLSMHIVRSFVSQLGSAMLFLRSRDVIHRDIKTQNILLQPPNDNYVLGESEARGEVPWIKVADFGFARNLPSTALAETLCGSPLYMAPEILHYEPYDAKADLWSIGAVVYEMMTGKPPFHASNHVELARVIERTNDFIVFPDEKQSASGEALDATLKDLVRKLLKMKPAARMSFADFFAHPAMKWKPGNGDLVAQLPIAEAQAAAKAAAERPLTPSVVVPRDAIYNHHRYAQQTMRPAAHDQGMVDAMRKMDIGQTVYPPNSRQRSLDDGYGAESRRRSSLTEEEQALAEREYVVIEKRAVEMNYLADELNSSPRTPVTFYPPRPTGGAFQQAPGVARQMTALARAVHEAVSPQYQISTETANGPLSRRRGTYAGVFNPLDLGLAETFESRHTLGTAQEEPTIRRMEGLAYKAHSMSFLADIKWRAFAERSGTKQADALTDPKGGYLSPGQVSVEEAFVLYLRALSLLHRAMVEASKYWASLHGASSSVTVSAAFNGAVQWVRDKFNECLDRAESLKQRASGDELDHVSEISVVQVLYEQALALSKVAAQRELKWIEPLDCDRAYQLAIWMLSAILEATDSQDEHHEVPDMKDTQEELALEDRTIVEQFIASIVKRRETLQKRLLQLDDA</sequence>
<evidence type="ECO:0000256" key="6">
    <source>
        <dbReference type="ARBA" id="ARBA00030237"/>
    </source>
</evidence>
<dbReference type="InterPro" id="IPR048941">
    <property type="entry name" value="ATG1-like_MIT2"/>
</dbReference>
<evidence type="ECO:0000256" key="8">
    <source>
        <dbReference type="SAM" id="MobiDB-lite"/>
    </source>
</evidence>
<dbReference type="PROSITE" id="PS50011">
    <property type="entry name" value="PROTEIN_KINASE_DOM"/>
    <property type="match status" value="1"/>
</dbReference>
<dbReference type="GO" id="GO:0005776">
    <property type="term" value="C:autophagosome"/>
    <property type="evidence" value="ECO:0007669"/>
    <property type="project" value="TreeGrafter"/>
</dbReference>
<evidence type="ECO:0000256" key="1">
    <source>
        <dbReference type="ARBA" id="ARBA00012513"/>
    </source>
</evidence>
<evidence type="ECO:0000256" key="3">
    <source>
        <dbReference type="ARBA" id="ARBA00022741"/>
    </source>
</evidence>
<dbReference type="PANTHER" id="PTHR24348:SF22">
    <property type="entry name" value="NON-SPECIFIC SERINE_THREONINE PROTEIN KINASE"/>
    <property type="match status" value="1"/>
</dbReference>
<dbReference type="GO" id="GO:0034727">
    <property type="term" value="P:piecemeal microautophagy of the nucleus"/>
    <property type="evidence" value="ECO:0007669"/>
    <property type="project" value="TreeGrafter"/>
</dbReference>
<dbReference type="Pfam" id="PF00069">
    <property type="entry name" value="Pkinase"/>
    <property type="match status" value="1"/>
</dbReference>
<dbReference type="Proteomes" id="UP001151516">
    <property type="component" value="Unassembled WGS sequence"/>
</dbReference>
<dbReference type="InterPro" id="IPR022708">
    <property type="entry name" value="Atg1-like_tMIT"/>
</dbReference>
<feature type="region of interest" description="Disordered" evidence="8">
    <location>
        <begin position="381"/>
        <end position="412"/>
    </location>
</feature>
<dbReference type="SUPFAM" id="SSF56112">
    <property type="entry name" value="Protein kinase-like (PK-like)"/>
    <property type="match status" value="1"/>
</dbReference>
<dbReference type="InterPro" id="IPR008271">
    <property type="entry name" value="Ser/Thr_kinase_AS"/>
</dbReference>
<dbReference type="AlphaFoldDB" id="A0A9W8GHT8"/>
<dbReference type="InterPro" id="IPR011009">
    <property type="entry name" value="Kinase-like_dom_sf"/>
</dbReference>
<keyword evidence="4 10" id="KW-0418">Kinase</keyword>
<reference evidence="10" key="1">
    <citation type="submission" date="2022-07" db="EMBL/GenBank/DDBJ databases">
        <title>Phylogenomic reconstructions and comparative analyses of Kickxellomycotina fungi.</title>
        <authorList>
            <person name="Reynolds N.K."/>
            <person name="Stajich J.E."/>
            <person name="Barry K."/>
            <person name="Grigoriev I.V."/>
            <person name="Crous P."/>
            <person name="Smith M.E."/>
        </authorList>
    </citation>
    <scope>NUCLEOTIDE SEQUENCE</scope>
    <source>
        <strain evidence="10">CBS 109367</strain>
    </source>
</reference>
<evidence type="ECO:0000259" key="9">
    <source>
        <dbReference type="PROSITE" id="PS50011"/>
    </source>
</evidence>
<dbReference type="InterPro" id="IPR000719">
    <property type="entry name" value="Prot_kinase_dom"/>
</dbReference>
<feature type="domain" description="Protein kinase" evidence="9">
    <location>
        <begin position="24"/>
        <end position="309"/>
    </location>
</feature>
<accession>A0A9W8GHT8</accession>
<dbReference type="InterPro" id="IPR017441">
    <property type="entry name" value="Protein_kinase_ATP_BS"/>
</dbReference>
<feature type="binding site" evidence="7">
    <location>
        <position position="53"/>
    </location>
    <ligand>
        <name>ATP</name>
        <dbReference type="ChEBI" id="CHEBI:30616"/>
    </ligand>
</feature>
<name>A0A9W8GHT8_9FUNG</name>
<keyword evidence="2 10" id="KW-0808">Transferase</keyword>
<keyword evidence="11" id="KW-1185">Reference proteome</keyword>
<dbReference type="GO" id="GO:0004674">
    <property type="term" value="F:protein serine/threonine kinase activity"/>
    <property type="evidence" value="ECO:0007669"/>
    <property type="project" value="UniProtKB-EC"/>
</dbReference>
<keyword evidence="5 7" id="KW-0067">ATP-binding</keyword>
<dbReference type="EMBL" id="JANBTX010000026">
    <property type="protein sequence ID" value="KAJ2689401.1"/>
    <property type="molecule type" value="Genomic_DNA"/>
</dbReference>
<dbReference type="GO" id="GO:0010506">
    <property type="term" value="P:regulation of autophagy"/>
    <property type="evidence" value="ECO:0007669"/>
    <property type="project" value="InterPro"/>
</dbReference>
<dbReference type="GO" id="GO:0005829">
    <property type="term" value="C:cytosol"/>
    <property type="evidence" value="ECO:0007669"/>
    <property type="project" value="TreeGrafter"/>
</dbReference>
<dbReference type="Gene3D" id="1.10.510.10">
    <property type="entry name" value="Transferase(Phosphotransferase) domain 1"/>
    <property type="match status" value="1"/>
</dbReference>
<dbReference type="GO" id="GO:0034045">
    <property type="term" value="C:phagophore assembly site membrane"/>
    <property type="evidence" value="ECO:0007669"/>
    <property type="project" value="TreeGrafter"/>
</dbReference>
<dbReference type="OrthoDB" id="346907at2759"/>
<dbReference type="PROSITE" id="PS00108">
    <property type="entry name" value="PROTEIN_KINASE_ST"/>
    <property type="match status" value="1"/>
</dbReference>
<evidence type="ECO:0000256" key="5">
    <source>
        <dbReference type="ARBA" id="ARBA00022840"/>
    </source>
</evidence>
<evidence type="ECO:0000256" key="7">
    <source>
        <dbReference type="PROSITE-ProRule" id="PRU10141"/>
    </source>
</evidence>
<dbReference type="Pfam" id="PF21127">
    <property type="entry name" value="ATG1-like_MIT2"/>
    <property type="match status" value="1"/>
</dbReference>
<evidence type="ECO:0000256" key="4">
    <source>
        <dbReference type="ARBA" id="ARBA00022777"/>
    </source>
</evidence>
<dbReference type="Pfam" id="PF12063">
    <property type="entry name" value="ATG1-like_MIT1"/>
    <property type="match status" value="1"/>
</dbReference>
<dbReference type="InterPro" id="IPR045269">
    <property type="entry name" value="Atg1-like"/>
</dbReference>
<dbReference type="GO" id="GO:0000422">
    <property type="term" value="P:autophagy of mitochondrion"/>
    <property type="evidence" value="ECO:0007669"/>
    <property type="project" value="TreeGrafter"/>
</dbReference>
<dbReference type="PROSITE" id="PS00107">
    <property type="entry name" value="PROTEIN_KINASE_ATP"/>
    <property type="match status" value="1"/>
</dbReference>
<proteinExistence type="predicted"/>
<protein>
    <recommendedName>
        <fullName evidence="1">non-specific serine/threonine protein kinase</fullName>
        <ecNumber evidence="1">2.7.11.1</ecNumber>
    </recommendedName>
    <alternativeName>
        <fullName evidence="6">Autophagy-related protein 1</fullName>
    </alternativeName>
</protein>
<evidence type="ECO:0000313" key="11">
    <source>
        <dbReference type="Proteomes" id="UP001151516"/>
    </source>
</evidence>
<comment type="caution">
    <text evidence="10">The sequence shown here is derived from an EMBL/GenBank/DDBJ whole genome shotgun (WGS) entry which is preliminary data.</text>
</comment>
<keyword evidence="3 7" id="KW-0547">Nucleotide-binding</keyword>
<dbReference type="GO" id="GO:0061709">
    <property type="term" value="P:reticulophagy"/>
    <property type="evidence" value="ECO:0007669"/>
    <property type="project" value="TreeGrafter"/>
</dbReference>
<dbReference type="GO" id="GO:0000045">
    <property type="term" value="P:autophagosome assembly"/>
    <property type="evidence" value="ECO:0007669"/>
    <property type="project" value="TreeGrafter"/>
</dbReference>
<organism evidence="10 11">
    <name type="scientific">Coemansia spiralis</name>
    <dbReference type="NCBI Taxonomy" id="417178"/>
    <lineage>
        <taxon>Eukaryota</taxon>
        <taxon>Fungi</taxon>
        <taxon>Fungi incertae sedis</taxon>
        <taxon>Zoopagomycota</taxon>
        <taxon>Kickxellomycotina</taxon>
        <taxon>Kickxellomycetes</taxon>
        <taxon>Kickxellales</taxon>
        <taxon>Kickxellaceae</taxon>
        <taxon>Coemansia</taxon>
    </lineage>
</organism>